<dbReference type="InterPro" id="IPR011673">
    <property type="entry name" value="DUF1615"/>
</dbReference>
<keyword evidence="4" id="KW-0804">Transcription</keyword>
<feature type="compositionally biased region" description="Basic and acidic residues" evidence="5">
    <location>
        <begin position="387"/>
        <end position="398"/>
    </location>
</feature>
<dbReference type="EMBL" id="ANFO01000237">
    <property type="protein sequence ID" value="KGQ11188.1"/>
    <property type="molecule type" value="Genomic_DNA"/>
</dbReference>
<comment type="caution">
    <text evidence="6">The sequence shown here is derived from an EMBL/GenBank/DDBJ whole genome shotgun (WGS) entry which is preliminary data.</text>
</comment>
<dbReference type="PANTHER" id="PTHR30346:SF28">
    <property type="entry name" value="HTH-TYPE TRANSCRIPTIONAL REGULATOR CYNR"/>
    <property type="match status" value="1"/>
</dbReference>
<name>A0A0A2VUC4_BEABA</name>
<organism evidence="6 7">
    <name type="scientific">Beauveria bassiana D1-5</name>
    <dbReference type="NCBI Taxonomy" id="1245745"/>
    <lineage>
        <taxon>Eukaryota</taxon>
        <taxon>Fungi</taxon>
        <taxon>Dikarya</taxon>
        <taxon>Ascomycota</taxon>
        <taxon>Pezizomycotina</taxon>
        <taxon>Sordariomycetes</taxon>
        <taxon>Hypocreomycetidae</taxon>
        <taxon>Hypocreales</taxon>
        <taxon>Cordycipitaceae</taxon>
        <taxon>Beauveria</taxon>
    </lineage>
</organism>
<evidence type="ECO:0000256" key="3">
    <source>
        <dbReference type="ARBA" id="ARBA00023125"/>
    </source>
</evidence>
<feature type="region of interest" description="Disordered" evidence="5">
    <location>
        <begin position="387"/>
        <end position="409"/>
    </location>
</feature>
<dbReference type="PANTHER" id="PTHR30346">
    <property type="entry name" value="TRANSCRIPTIONAL DUAL REGULATOR HCAR-RELATED"/>
    <property type="match status" value="1"/>
</dbReference>
<feature type="compositionally biased region" description="Basic and acidic residues" evidence="5">
    <location>
        <begin position="341"/>
        <end position="357"/>
    </location>
</feature>
<comment type="similarity">
    <text evidence="1">Belongs to the LysR transcriptional regulatory family.</text>
</comment>
<reference evidence="6 7" key="1">
    <citation type="submission" date="2012-10" db="EMBL/GenBank/DDBJ databases">
        <title>Genome sequencing and analysis of entomopathogenic fungi Beauveria bassiana D1-5.</title>
        <authorList>
            <person name="Li Q."/>
            <person name="Wang L."/>
            <person name="Zhang Z."/>
            <person name="Wang Q."/>
            <person name="Ren J."/>
            <person name="Wang M."/>
            <person name="Xu W."/>
            <person name="Wang J."/>
            <person name="Lu Y."/>
            <person name="Du Q."/>
            <person name="Sun Z."/>
        </authorList>
    </citation>
    <scope>NUCLEOTIDE SEQUENCE [LARGE SCALE GENOMIC DNA]</scope>
    <source>
        <strain evidence="6 7">D1-5</strain>
    </source>
</reference>
<dbReference type="SUPFAM" id="SSF53850">
    <property type="entry name" value="Periplasmic binding protein-like II"/>
    <property type="match status" value="1"/>
</dbReference>
<gene>
    <name evidence="6" type="ORF">BBAD15_g3113</name>
</gene>
<dbReference type="GO" id="GO:0032993">
    <property type="term" value="C:protein-DNA complex"/>
    <property type="evidence" value="ECO:0007669"/>
    <property type="project" value="TreeGrafter"/>
</dbReference>
<keyword evidence="3" id="KW-0238">DNA-binding</keyword>
<dbReference type="Gene3D" id="3.40.190.10">
    <property type="entry name" value="Periplasmic binding protein-like II"/>
    <property type="match status" value="2"/>
</dbReference>
<evidence type="ECO:0000313" key="7">
    <source>
        <dbReference type="Proteomes" id="UP000030106"/>
    </source>
</evidence>
<dbReference type="GO" id="GO:0003700">
    <property type="term" value="F:DNA-binding transcription factor activity"/>
    <property type="evidence" value="ECO:0007669"/>
    <property type="project" value="TreeGrafter"/>
</dbReference>
<dbReference type="AlphaFoldDB" id="A0A0A2VUC4"/>
<evidence type="ECO:0000256" key="5">
    <source>
        <dbReference type="SAM" id="MobiDB-lite"/>
    </source>
</evidence>
<accession>A0A0A2VUC4</accession>
<dbReference type="Pfam" id="PF07759">
    <property type="entry name" value="DUF1615"/>
    <property type="match status" value="1"/>
</dbReference>
<dbReference type="CDD" id="cd08414">
    <property type="entry name" value="PBP2_LTTR_aromatics_like"/>
    <property type="match status" value="1"/>
</dbReference>
<keyword evidence="2" id="KW-0805">Transcription regulation</keyword>
<evidence type="ECO:0000256" key="1">
    <source>
        <dbReference type="ARBA" id="ARBA00009437"/>
    </source>
</evidence>
<protein>
    <submittedName>
        <fullName evidence="6">Uncharacterized protein yaiW</fullName>
    </submittedName>
</protein>
<evidence type="ECO:0000313" key="6">
    <source>
        <dbReference type="EMBL" id="KGQ11188.1"/>
    </source>
</evidence>
<feature type="region of interest" description="Disordered" evidence="5">
    <location>
        <begin position="323"/>
        <end position="357"/>
    </location>
</feature>
<proteinExistence type="inferred from homology"/>
<dbReference type="Proteomes" id="UP000030106">
    <property type="component" value="Unassembled WGS sequence"/>
</dbReference>
<dbReference type="HOGENOM" id="CLU_672660_0_0_1"/>
<dbReference type="GO" id="GO:0003677">
    <property type="term" value="F:DNA binding"/>
    <property type="evidence" value="ECO:0007669"/>
    <property type="project" value="UniProtKB-KW"/>
</dbReference>
<evidence type="ECO:0000256" key="2">
    <source>
        <dbReference type="ARBA" id="ARBA00023015"/>
    </source>
</evidence>
<evidence type="ECO:0000256" key="4">
    <source>
        <dbReference type="ARBA" id="ARBA00023163"/>
    </source>
</evidence>
<sequence length="409" mass="44842">MVAVAEGSPLAAEKRITLEILAQVPHIQFAAGEGDEALELVRERWGSEAPAPLYRASSTLGALAMVASGFGIALLPHSFTHMAIPHLVYQPISDRRLTAELLLLSRRDETQGAVKAWSQNLDQSEENICSVLAVALQESNLQADPAVPGLNKIAWKEIDRRAEKMHIPPLLVHTALRINSPNGKSYSERLDNVKTEGQLSAIFDDFLTMVPMGQKLFGSFNPVRTGGTMQVSVAFAEKHTDGYPWKIEGTVRQEVFTRRGGLWFGTYHLLNYPANYTKPLYRFADYNAGWYASRNAAFQSAVSKATGVKLALDGDLILYTSDKPSSTEMAAQRQGDNPDGDSAKQEGNKPKHGADRQAHLNARAAGIIALSQVFQQAGSLHDKIQHLGGHPEAKENEQRIGNVARHRSF</sequence>